<feature type="region of interest" description="Disordered" evidence="1">
    <location>
        <begin position="119"/>
        <end position="146"/>
    </location>
</feature>
<proteinExistence type="predicted"/>
<evidence type="ECO:0000313" key="2">
    <source>
        <dbReference type="EnsemblMetazoa" id="GAUT040155-PA"/>
    </source>
</evidence>
<protein>
    <submittedName>
        <fullName evidence="2">Uncharacterized protein</fullName>
    </submittedName>
</protein>
<evidence type="ECO:0000313" key="3">
    <source>
        <dbReference type="Proteomes" id="UP000078200"/>
    </source>
</evidence>
<feature type="compositionally biased region" description="Basic residues" evidence="1">
    <location>
        <begin position="204"/>
        <end position="248"/>
    </location>
</feature>
<name>A0A1A9VKZ6_GLOAU</name>
<keyword evidence="3" id="KW-1185">Reference proteome</keyword>
<dbReference type="AlphaFoldDB" id="A0A1A9VKZ6"/>
<dbReference type="EnsemblMetazoa" id="GAUT040155-RA">
    <property type="protein sequence ID" value="GAUT040155-PA"/>
    <property type="gene ID" value="GAUT040155"/>
</dbReference>
<accession>A0A1A9VKZ6</accession>
<dbReference type="Proteomes" id="UP000078200">
    <property type="component" value="Unassembled WGS sequence"/>
</dbReference>
<reference evidence="2" key="1">
    <citation type="submission" date="2020-05" db="UniProtKB">
        <authorList>
            <consortium name="EnsemblMetazoa"/>
        </authorList>
    </citation>
    <scope>IDENTIFICATION</scope>
    <source>
        <strain evidence="2">TTRI</strain>
    </source>
</reference>
<sequence>MLIFKTYAFFKLTIMMSICDRIAIFMGSHCALLPQKDGNEEHRPDDATDLSTLEHKMRQKYYNDLVRVKGKLFASQHALLADDIDSNTENSSKASEISALAAPAKTAYNDESGIMDAAHAKTQGSESETTTINKSSIGKTSPKPMGATLATECEEKHSTTGNSLDIVTLQVHVKHGDDEEGNTKPFNAAEEGETTQRVKEKSSRSNKSKKKSRKKRLNHHRKQANHGKSNGNKRSRGTRAHGRQRQYIHKSQQQQQQQKQSKCIETFFGSHTIAHTMFLADLSTCMFYLLKE</sequence>
<feature type="region of interest" description="Disordered" evidence="1">
    <location>
        <begin position="175"/>
        <end position="258"/>
    </location>
</feature>
<dbReference type="VEuPathDB" id="VectorBase:GAUT040155"/>
<evidence type="ECO:0000256" key="1">
    <source>
        <dbReference type="SAM" id="MobiDB-lite"/>
    </source>
</evidence>
<feature type="compositionally biased region" description="Basic and acidic residues" evidence="1">
    <location>
        <begin position="194"/>
        <end position="203"/>
    </location>
</feature>
<organism evidence="2 3">
    <name type="scientific">Glossina austeni</name>
    <name type="common">Savannah tsetse fly</name>
    <dbReference type="NCBI Taxonomy" id="7395"/>
    <lineage>
        <taxon>Eukaryota</taxon>
        <taxon>Metazoa</taxon>
        <taxon>Ecdysozoa</taxon>
        <taxon>Arthropoda</taxon>
        <taxon>Hexapoda</taxon>
        <taxon>Insecta</taxon>
        <taxon>Pterygota</taxon>
        <taxon>Neoptera</taxon>
        <taxon>Endopterygota</taxon>
        <taxon>Diptera</taxon>
        <taxon>Brachycera</taxon>
        <taxon>Muscomorpha</taxon>
        <taxon>Hippoboscoidea</taxon>
        <taxon>Glossinidae</taxon>
        <taxon>Glossina</taxon>
    </lineage>
</organism>
<feature type="compositionally biased region" description="Polar residues" evidence="1">
    <location>
        <begin position="122"/>
        <end position="139"/>
    </location>
</feature>